<reference evidence="3 4" key="1">
    <citation type="submission" date="2018-09" db="EMBL/GenBank/DDBJ databases">
        <authorList>
            <consortium name="Pathogen Informatics"/>
        </authorList>
    </citation>
    <scope>NUCLEOTIDE SEQUENCE [LARGE SCALE GENOMIC DNA]</scope>
    <source>
        <strain evidence="3 4">OH-22767</strain>
    </source>
</reference>
<feature type="transmembrane region" description="Helical" evidence="1">
    <location>
        <begin position="162"/>
        <end position="184"/>
    </location>
</feature>
<dbReference type="AlphaFoldDB" id="A0A383TX49"/>
<keyword evidence="1" id="KW-1133">Transmembrane helix</keyword>
<dbReference type="PANTHER" id="PTHR14969:SF13">
    <property type="entry name" value="AT30094P"/>
    <property type="match status" value="1"/>
</dbReference>
<organism evidence="3 4">
    <name type="scientific">Candidatus Ornithobacterium hominis</name>
    <dbReference type="NCBI Taxonomy" id="2497989"/>
    <lineage>
        <taxon>Bacteria</taxon>
        <taxon>Pseudomonadati</taxon>
        <taxon>Bacteroidota</taxon>
        <taxon>Flavobacteriia</taxon>
        <taxon>Flavobacteriales</taxon>
        <taxon>Weeksellaceae</taxon>
        <taxon>Ornithobacterium</taxon>
    </lineage>
</organism>
<dbReference type="OrthoDB" id="9789113at2"/>
<keyword evidence="1" id="KW-0472">Membrane</keyword>
<feature type="domain" description="Phosphatidic acid phosphatase type 2/haloperoxidase" evidence="2">
    <location>
        <begin position="56"/>
        <end position="177"/>
    </location>
</feature>
<dbReference type="Pfam" id="PF01569">
    <property type="entry name" value="PAP2"/>
    <property type="match status" value="1"/>
</dbReference>
<dbReference type="SUPFAM" id="SSF48317">
    <property type="entry name" value="Acid phosphatase/Vanadium-dependent haloperoxidase"/>
    <property type="match status" value="1"/>
</dbReference>
<proteinExistence type="predicted"/>
<dbReference type="InterPro" id="IPR000326">
    <property type="entry name" value="PAP2/HPO"/>
</dbReference>
<feature type="transmembrane region" description="Helical" evidence="1">
    <location>
        <begin position="55"/>
        <end position="77"/>
    </location>
</feature>
<feature type="transmembrane region" description="Helical" evidence="1">
    <location>
        <begin position="136"/>
        <end position="156"/>
    </location>
</feature>
<accession>A0A383TX49</accession>
<gene>
    <name evidence="3" type="ORF">SAMEA104719789_00594</name>
</gene>
<sequence length="194" mass="22437">MEELVHWDQQLLIDLNNLGSASWDDFWLLITNKYTWFPLYAVCLFLIYKFWGLKNLIYAAVAGALLVTCTDQISLLFKNVIVQRLRPCHQPGVAEFLRSVKGVCGGQYGFFSGHATNHFGIAVFLSYIFREKIKGFYIFLLITAIFVAYSRVYLGVHYFLDILVGTIVGSIFGYLFYLFYQYLVAKNIFKIKNK</sequence>
<dbReference type="PANTHER" id="PTHR14969">
    <property type="entry name" value="SPHINGOSINE-1-PHOSPHATE PHOSPHOHYDROLASE"/>
    <property type="match status" value="1"/>
</dbReference>
<evidence type="ECO:0000313" key="4">
    <source>
        <dbReference type="Proteomes" id="UP000262142"/>
    </source>
</evidence>
<dbReference type="SMART" id="SM00014">
    <property type="entry name" value="acidPPc"/>
    <property type="match status" value="1"/>
</dbReference>
<evidence type="ECO:0000256" key="1">
    <source>
        <dbReference type="SAM" id="Phobius"/>
    </source>
</evidence>
<dbReference type="EMBL" id="UNSC01000002">
    <property type="protein sequence ID" value="SZD71546.1"/>
    <property type="molecule type" value="Genomic_DNA"/>
</dbReference>
<dbReference type="Proteomes" id="UP000262142">
    <property type="component" value="Unassembled WGS sequence"/>
</dbReference>
<dbReference type="RefSeq" id="WP_119059053.1">
    <property type="nucleotide sequence ID" value="NZ_UNSC01000002.1"/>
</dbReference>
<name>A0A383TX49_9FLAO</name>
<evidence type="ECO:0000259" key="2">
    <source>
        <dbReference type="SMART" id="SM00014"/>
    </source>
</evidence>
<feature type="transmembrane region" description="Helical" evidence="1">
    <location>
        <begin position="26"/>
        <end position="48"/>
    </location>
</feature>
<evidence type="ECO:0000313" key="3">
    <source>
        <dbReference type="EMBL" id="SZD71546.1"/>
    </source>
</evidence>
<dbReference type="Gene3D" id="1.20.144.10">
    <property type="entry name" value="Phosphatidic acid phosphatase type 2/haloperoxidase"/>
    <property type="match status" value="1"/>
</dbReference>
<dbReference type="InterPro" id="IPR036938">
    <property type="entry name" value="PAP2/HPO_sf"/>
</dbReference>
<feature type="transmembrane region" description="Helical" evidence="1">
    <location>
        <begin position="108"/>
        <end position="129"/>
    </location>
</feature>
<keyword evidence="1" id="KW-0812">Transmembrane</keyword>
<protein>
    <submittedName>
        <fullName evidence="3">Undecaprenyl pyrophosphate phosphatase</fullName>
    </submittedName>
</protein>
<keyword evidence="4" id="KW-1185">Reference proteome</keyword>